<protein>
    <recommendedName>
        <fullName evidence="8">Rhodopsin domain-containing protein</fullName>
    </recommendedName>
</protein>
<dbReference type="InterPro" id="IPR052337">
    <property type="entry name" value="SAT4-like"/>
</dbReference>
<feature type="transmembrane region" description="Helical" evidence="7">
    <location>
        <begin position="213"/>
        <end position="232"/>
    </location>
</feature>
<gene>
    <name evidence="9" type="ORF">N7469_005317</name>
</gene>
<evidence type="ECO:0000313" key="10">
    <source>
        <dbReference type="Proteomes" id="UP001147733"/>
    </source>
</evidence>
<evidence type="ECO:0000256" key="2">
    <source>
        <dbReference type="ARBA" id="ARBA00022692"/>
    </source>
</evidence>
<keyword evidence="4 7" id="KW-0472">Membrane</keyword>
<evidence type="ECO:0000256" key="4">
    <source>
        <dbReference type="ARBA" id="ARBA00023136"/>
    </source>
</evidence>
<dbReference type="Proteomes" id="UP001147733">
    <property type="component" value="Unassembled WGS sequence"/>
</dbReference>
<proteinExistence type="inferred from homology"/>
<dbReference type="EMBL" id="JAPQKT010000004">
    <property type="protein sequence ID" value="KAJ5233551.1"/>
    <property type="molecule type" value="Genomic_DNA"/>
</dbReference>
<feature type="transmembrane region" description="Helical" evidence="7">
    <location>
        <begin position="36"/>
        <end position="55"/>
    </location>
</feature>
<sequence>MRVLVITTIFTILAGLFVAIRLFTRIKLVKKWGYDDLLIVAAFLCSVIFYAFTLLERDHGLGEPKATLSHSDIRKNLIVRNLPYDSIQMVFSNVELHQYLWISIPFYNASLILAKISATLFLTSIFRFRRFLITSYILIGFLVIAGLWMVISGFVFCVPVSAFWNGDRSKCLPEGPVWFTNAGIHIVTDIIILILPMPFLYRLQLAKRLRVGIMLIFGVGIFVIATSSARVYELSLMVGGHDFTKTNAEAAVWSSLEANVSIICACLPPLHTLLSRLFSFCFRPQPLHSSPASKTHSNTTFLSSSRKPSIYDHQYPDGGIFYNDTFYSGQGGNYTASISKTQKAEDDPESGSADSSGLEGIRVVRELRVGSDSVTPSPPSTSTMGTMGTQEHDFELQDRRPSVDFDLADFEFPDYKERMNAPL</sequence>
<dbReference type="AlphaFoldDB" id="A0A9W9P163"/>
<reference evidence="9" key="1">
    <citation type="submission" date="2022-11" db="EMBL/GenBank/DDBJ databases">
        <authorList>
            <person name="Petersen C."/>
        </authorList>
    </citation>
    <scope>NUCLEOTIDE SEQUENCE</scope>
    <source>
        <strain evidence="9">IBT 23319</strain>
    </source>
</reference>
<accession>A0A9W9P163</accession>
<dbReference type="PANTHER" id="PTHR33048">
    <property type="entry name" value="PTH11-LIKE INTEGRAL MEMBRANE PROTEIN (AFU_ORTHOLOGUE AFUA_5G11245)"/>
    <property type="match status" value="1"/>
</dbReference>
<dbReference type="PANTHER" id="PTHR33048:SF132">
    <property type="entry name" value="MEMBRANE PROTEIN, PUTATIVE (AFU_ORTHOLOGUE AFUA_6G07820)-RELATED"/>
    <property type="match status" value="1"/>
</dbReference>
<dbReference type="InterPro" id="IPR049326">
    <property type="entry name" value="Rhodopsin_dom_fungi"/>
</dbReference>
<evidence type="ECO:0000256" key="6">
    <source>
        <dbReference type="SAM" id="MobiDB-lite"/>
    </source>
</evidence>
<keyword evidence="2 7" id="KW-0812">Transmembrane</keyword>
<feature type="transmembrane region" description="Helical" evidence="7">
    <location>
        <begin position="135"/>
        <end position="162"/>
    </location>
</feature>
<feature type="region of interest" description="Disordered" evidence="6">
    <location>
        <begin position="339"/>
        <end position="360"/>
    </location>
</feature>
<organism evidence="9 10">
    <name type="scientific">Penicillium citrinum</name>
    <dbReference type="NCBI Taxonomy" id="5077"/>
    <lineage>
        <taxon>Eukaryota</taxon>
        <taxon>Fungi</taxon>
        <taxon>Dikarya</taxon>
        <taxon>Ascomycota</taxon>
        <taxon>Pezizomycotina</taxon>
        <taxon>Eurotiomycetes</taxon>
        <taxon>Eurotiomycetidae</taxon>
        <taxon>Eurotiales</taxon>
        <taxon>Aspergillaceae</taxon>
        <taxon>Penicillium</taxon>
    </lineage>
</organism>
<keyword evidence="3 7" id="KW-1133">Transmembrane helix</keyword>
<reference evidence="9" key="2">
    <citation type="journal article" date="2023" name="IMA Fungus">
        <title>Comparative genomic study of the Penicillium genus elucidates a diverse pangenome and 15 lateral gene transfer events.</title>
        <authorList>
            <person name="Petersen C."/>
            <person name="Sorensen T."/>
            <person name="Nielsen M.R."/>
            <person name="Sondergaard T.E."/>
            <person name="Sorensen J.L."/>
            <person name="Fitzpatrick D.A."/>
            <person name="Frisvad J.C."/>
            <person name="Nielsen K.L."/>
        </authorList>
    </citation>
    <scope>NUCLEOTIDE SEQUENCE</scope>
    <source>
        <strain evidence="9">IBT 23319</strain>
    </source>
</reference>
<dbReference type="GO" id="GO:0016020">
    <property type="term" value="C:membrane"/>
    <property type="evidence" value="ECO:0007669"/>
    <property type="project" value="UniProtKB-SubCell"/>
</dbReference>
<feature type="domain" description="Rhodopsin" evidence="8">
    <location>
        <begin position="20"/>
        <end position="276"/>
    </location>
</feature>
<comment type="subcellular location">
    <subcellularLocation>
        <location evidence="1">Membrane</location>
        <topology evidence="1">Multi-pass membrane protein</topology>
    </subcellularLocation>
</comment>
<keyword evidence="10" id="KW-1185">Reference proteome</keyword>
<evidence type="ECO:0000256" key="7">
    <source>
        <dbReference type="SAM" id="Phobius"/>
    </source>
</evidence>
<feature type="transmembrane region" description="Helical" evidence="7">
    <location>
        <begin position="182"/>
        <end position="201"/>
    </location>
</feature>
<evidence type="ECO:0000256" key="3">
    <source>
        <dbReference type="ARBA" id="ARBA00022989"/>
    </source>
</evidence>
<dbReference type="OrthoDB" id="10017208at2759"/>
<feature type="transmembrane region" description="Helical" evidence="7">
    <location>
        <begin position="6"/>
        <end position="24"/>
    </location>
</feature>
<evidence type="ECO:0000256" key="1">
    <source>
        <dbReference type="ARBA" id="ARBA00004141"/>
    </source>
</evidence>
<dbReference type="Pfam" id="PF20684">
    <property type="entry name" value="Fung_rhodopsin"/>
    <property type="match status" value="1"/>
</dbReference>
<evidence type="ECO:0000256" key="5">
    <source>
        <dbReference type="ARBA" id="ARBA00038359"/>
    </source>
</evidence>
<dbReference type="RefSeq" id="XP_056501051.1">
    <property type="nucleotide sequence ID" value="XM_056644237.1"/>
</dbReference>
<feature type="transmembrane region" description="Helical" evidence="7">
    <location>
        <begin position="99"/>
        <end position="123"/>
    </location>
</feature>
<comment type="caution">
    <text evidence="9">The sequence shown here is derived from an EMBL/GenBank/DDBJ whole genome shotgun (WGS) entry which is preliminary data.</text>
</comment>
<comment type="similarity">
    <text evidence="5">Belongs to the SAT4 family.</text>
</comment>
<evidence type="ECO:0000313" key="9">
    <source>
        <dbReference type="EMBL" id="KAJ5233551.1"/>
    </source>
</evidence>
<evidence type="ECO:0000259" key="8">
    <source>
        <dbReference type="Pfam" id="PF20684"/>
    </source>
</evidence>
<name>A0A9W9P163_PENCI</name>
<dbReference type="GeneID" id="81383404"/>